<sequence length="517" mass="56347">MANMETLGILEEIQTLVSDKLQVVSYKWLSRNYLVSSNAAKRLLQEFVEKNGNGFEVVYTLAGWLKSTPPSYHIRLVSGTKLEEAKHDFDGTCSILVYSVQACIPKDPAALWNAEFVQAEELFKQPVSVDNCLRDNRFCGVINSCVKRNVEGAARSITATQAKSIGVSGKSSVPQNVTVPPPQQTNLKQSVPKGSLKSPNEVEAVKTESNGAELCDRATKPPANKDPFPANKNKVKNDKTASGTGGAIANMWGRASAKPKPTSPPANKNDLPNPTDAQISAHDELEDGSSDDDAQDVNMKRVSNVEGTRKRRVVLDYSDEEEFQDVVNIASPDYPKGKSCLELKQTTTASVSGTSNLNLDKKKEETKVKEEKSTNNMSNQLSGEDSSPVRKSMNMKTSPTDKIESCVAVNHVKKDSAPKSPKRRKVLKTRIDDRGREVTEVVWEGEKTDKEKVDNNATKKVDNSTATNAINRQPAVKKGPAAGHTAQSNATVKTGSKKMGNAKDPKQGNILSFFKKV</sequence>
<dbReference type="InterPro" id="IPR041913">
    <property type="entry name" value="POLD3_sf"/>
</dbReference>
<evidence type="ECO:0000256" key="2">
    <source>
        <dbReference type="ARBA" id="ARBA00017589"/>
    </source>
</evidence>
<evidence type="ECO:0000256" key="3">
    <source>
        <dbReference type="ARBA" id="ARBA00022705"/>
    </source>
</evidence>
<dbReference type="PANTHER" id="PTHR17598:SF13">
    <property type="entry name" value="DNA POLYMERASE DELTA SUBUNIT 3"/>
    <property type="match status" value="1"/>
</dbReference>
<dbReference type="GO" id="GO:0006271">
    <property type="term" value="P:DNA strand elongation involved in DNA replication"/>
    <property type="evidence" value="ECO:0007669"/>
    <property type="project" value="TreeGrafter"/>
</dbReference>
<dbReference type="Pfam" id="PF09507">
    <property type="entry name" value="CDC27"/>
    <property type="match status" value="1"/>
</dbReference>
<dbReference type="GO" id="GO:0003887">
    <property type="term" value="F:DNA-directed DNA polymerase activity"/>
    <property type="evidence" value="ECO:0007669"/>
    <property type="project" value="TreeGrafter"/>
</dbReference>
<keyword evidence="4" id="KW-0539">Nucleus</keyword>
<dbReference type="InParanoid" id="A0A7J7CA55"/>
<feature type="region of interest" description="Disordered" evidence="5">
    <location>
        <begin position="163"/>
        <end position="303"/>
    </location>
</feature>
<name>A0A7J7CA55_TRIWF</name>
<protein>
    <recommendedName>
        <fullName evidence="2">DNA polymerase delta subunit 3</fullName>
    </recommendedName>
</protein>
<feature type="compositionally biased region" description="Polar residues" evidence="5">
    <location>
        <begin position="348"/>
        <end position="358"/>
    </location>
</feature>
<keyword evidence="7" id="KW-1185">Reference proteome</keyword>
<dbReference type="GO" id="GO:1904161">
    <property type="term" value="P:DNA synthesis involved in UV-damage excision repair"/>
    <property type="evidence" value="ECO:0007669"/>
    <property type="project" value="TreeGrafter"/>
</dbReference>
<evidence type="ECO:0000256" key="5">
    <source>
        <dbReference type="SAM" id="MobiDB-lite"/>
    </source>
</evidence>
<dbReference type="GO" id="GO:0043625">
    <property type="term" value="C:delta DNA polymerase complex"/>
    <property type="evidence" value="ECO:0007669"/>
    <property type="project" value="InterPro"/>
</dbReference>
<comment type="caution">
    <text evidence="6">The sequence shown here is derived from an EMBL/GenBank/DDBJ whole genome shotgun (WGS) entry which is preliminary data.</text>
</comment>
<dbReference type="Proteomes" id="UP000593562">
    <property type="component" value="Unassembled WGS sequence"/>
</dbReference>
<evidence type="ECO:0000256" key="4">
    <source>
        <dbReference type="ARBA" id="ARBA00023242"/>
    </source>
</evidence>
<dbReference type="FunCoup" id="A0A7J7CA55">
    <property type="interactions" value="1502"/>
</dbReference>
<dbReference type="FunFam" id="3.90.1030.20:FF:000002">
    <property type="entry name" value="DNA polymerase delta subunit"/>
    <property type="match status" value="1"/>
</dbReference>
<proteinExistence type="predicted"/>
<feature type="compositionally biased region" description="Acidic residues" evidence="5">
    <location>
        <begin position="284"/>
        <end position="295"/>
    </location>
</feature>
<feature type="compositionally biased region" description="Polar residues" evidence="5">
    <location>
        <begin position="485"/>
        <end position="494"/>
    </location>
</feature>
<dbReference type="EMBL" id="JAAARO010000019">
    <property type="protein sequence ID" value="KAF5730747.1"/>
    <property type="molecule type" value="Genomic_DNA"/>
</dbReference>
<keyword evidence="3" id="KW-0235">DNA replication</keyword>
<evidence type="ECO:0000313" key="7">
    <source>
        <dbReference type="Proteomes" id="UP000593562"/>
    </source>
</evidence>
<dbReference type="GO" id="GO:0006297">
    <property type="term" value="P:nucleotide-excision repair, DNA gap filling"/>
    <property type="evidence" value="ECO:0007669"/>
    <property type="project" value="TreeGrafter"/>
</dbReference>
<dbReference type="PANTHER" id="PTHR17598">
    <property type="entry name" value="DNA POLYMERASE DELTA SUBUNIT 3"/>
    <property type="match status" value="1"/>
</dbReference>
<comment type="subcellular location">
    <subcellularLocation>
        <location evidence="1">Nucleus</location>
    </subcellularLocation>
</comment>
<feature type="compositionally biased region" description="Basic and acidic residues" evidence="5">
    <location>
        <begin position="359"/>
        <end position="373"/>
    </location>
</feature>
<dbReference type="OrthoDB" id="514823at2759"/>
<feature type="region of interest" description="Disordered" evidence="5">
    <location>
        <begin position="348"/>
        <end position="399"/>
    </location>
</feature>
<accession>A0A7J7CA55</accession>
<gene>
    <name evidence="6" type="ORF">HS088_TW19G00342</name>
</gene>
<evidence type="ECO:0000313" key="6">
    <source>
        <dbReference type="EMBL" id="KAF5730747.1"/>
    </source>
</evidence>
<dbReference type="AlphaFoldDB" id="A0A7J7CA55"/>
<dbReference type="Gene3D" id="3.90.1030.20">
    <property type="entry name" value="DNA polymerase delta, p66 (Cdc27) subunit, wHTH domain"/>
    <property type="match status" value="1"/>
</dbReference>
<feature type="compositionally biased region" description="Low complexity" evidence="5">
    <location>
        <begin position="255"/>
        <end position="269"/>
    </location>
</feature>
<reference evidence="6 7" key="1">
    <citation type="journal article" date="2020" name="Nat. Commun.">
        <title>Genome of Tripterygium wilfordii and identification of cytochrome P450 involved in triptolide biosynthesis.</title>
        <authorList>
            <person name="Tu L."/>
            <person name="Su P."/>
            <person name="Zhang Z."/>
            <person name="Gao L."/>
            <person name="Wang J."/>
            <person name="Hu T."/>
            <person name="Zhou J."/>
            <person name="Zhang Y."/>
            <person name="Zhao Y."/>
            <person name="Liu Y."/>
            <person name="Song Y."/>
            <person name="Tong Y."/>
            <person name="Lu Y."/>
            <person name="Yang J."/>
            <person name="Xu C."/>
            <person name="Jia M."/>
            <person name="Peters R.J."/>
            <person name="Huang L."/>
            <person name="Gao W."/>
        </authorList>
    </citation>
    <scope>NUCLEOTIDE SEQUENCE [LARGE SCALE GENOMIC DNA]</scope>
    <source>
        <strain evidence="7">cv. XIE 37</strain>
        <tissue evidence="6">Leaf</tissue>
    </source>
</reference>
<evidence type="ECO:0000256" key="1">
    <source>
        <dbReference type="ARBA" id="ARBA00004123"/>
    </source>
</evidence>
<feature type="region of interest" description="Disordered" evidence="5">
    <location>
        <begin position="455"/>
        <end position="517"/>
    </location>
</feature>
<organism evidence="6 7">
    <name type="scientific">Tripterygium wilfordii</name>
    <name type="common">Thunder God vine</name>
    <dbReference type="NCBI Taxonomy" id="458696"/>
    <lineage>
        <taxon>Eukaryota</taxon>
        <taxon>Viridiplantae</taxon>
        <taxon>Streptophyta</taxon>
        <taxon>Embryophyta</taxon>
        <taxon>Tracheophyta</taxon>
        <taxon>Spermatophyta</taxon>
        <taxon>Magnoliopsida</taxon>
        <taxon>eudicotyledons</taxon>
        <taxon>Gunneridae</taxon>
        <taxon>Pentapetalae</taxon>
        <taxon>rosids</taxon>
        <taxon>fabids</taxon>
        <taxon>Celastrales</taxon>
        <taxon>Celastraceae</taxon>
        <taxon>Tripterygium</taxon>
    </lineage>
</organism>
<feature type="compositionally biased region" description="Polar residues" evidence="5">
    <location>
        <begin position="374"/>
        <end position="385"/>
    </location>
</feature>
<dbReference type="InterPro" id="IPR019038">
    <property type="entry name" value="POLD3"/>
</dbReference>